<keyword evidence="1" id="KW-0812">Transmembrane</keyword>
<dbReference type="PANTHER" id="PTHR12300">
    <property type="entry name" value="HVA22-LIKE PROTEINS"/>
    <property type="match status" value="1"/>
</dbReference>
<feature type="region of interest" description="Disordered" evidence="2">
    <location>
        <begin position="136"/>
        <end position="155"/>
    </location>
</feature>
<dbReference type="PANTHER" id="PTHR12300:SF177">
    <property type="entry name" value="PROTEIN YOP1"/>
    <property type="match status" value="1"/>
</dbReference>
<feature type="transmembrane region" description="Helical" evidence="1">
    <location>
        <begin position="37"/>
        <end position="59"/>
    </location>
</feature>
<dbReference type="EMBL" id="KN714669">
    <property type="protein sequence ID" value="KUI53592.1"/>
    <property type="molecule type" value="Genomic_DNA"/>
</dbReference>
<reference evidence="4" key="1">
    <citation type="submission" date="2014-12" db="EMBL/GenBank/DDBJ databases">
        <title>Genome Sequence of Valsa Canker Pathogens Uncovers a Specific Adaption of Colonization on Woody Bark.</title>
        <authorList>
            <person name="Yin Z."/>
            <person name="Liu H."/>
            <person name="Gao X."/>
            <person name="Li Z."/>
            <person name="Song N."/>
            <person name="Ke X."/>
            <person name="Dai Q."/>
            <person name="Wu Y."/>
            <person name="Sun Y."/>
            <person name="Xu J.-R."/>
            <person name="Kang Z.K."/>
            <person name="Wang L."/>
            <person name="Huang L."/>
        </authorList>
    </citation>
    <scope>NUCLEOTIDE SEQUENCE [LARGE SCALE GENOMIC DNA]</scope>
    <source>
        <strain evidence="4">SXYL134</strain>
    </source>
</reference>
<dbReference type="STRING" id="694573.A0A194UPI7"/>
<feature type="region of interest" description="Disordered" evidence="2">
    <location>
        <begin position="301"/>
        <end position="383"/>
    </location>
</feature>
<organism evidence="3 4">
    <name type="scientific">Cytospora mali</name>
    <name type="common">Apple Valsa canker fungus</name>
    <name type="synonym">Valsa mali</name>
    <dbReference type="NCBI Taxonomy" id="578113"/>
    <lineage>
        <taxon>Eukaryota</taxon>
        <taxon>Fungi</taxon>
        <taxon>Dikarya</taxon>
        <taxon>Ascomycota</taxon>
        <taxon>Pezizomycotina</taxon>
        <taxon>Sordariomycetes</taxon>
        <taxon>Sordariomycetidae</taxon>
        <taxon>Diaporthales</taxon>
        <taxon>Cytosporaceae</taxon>
        <taxon>Cytospora</taxon>
    </lineage>
</organism>
<keyword evidence="1" id="KW-1133">Transmembrane helix</keyword>
<feature type="compositionally biased region" description="Low complexity" evidence="2">
    <location>
        <begin position="363"/>
        <end position="374"/>
    </location>
</feature>
<gene>
    <name evidence="3" type="ORF">VP1G_01002</name>
</gene>
<name>A0A194UPI7_CYTMA</name>
<keyword evidence="1" id="KW-0472">Membrane</keyword>
<evidence type="ECO:0000313" key="3">
    <source>
        <dbReference type="EMBL" id="KUI53592.1"/>
    </source>
</evidence>
<dbReference type="OrthoDB" id="434647at2759"/>
<comment type="caution">
    <text evidence="1">Lacks conserved residue(s) required for the propagation of feature annotation.</text>
</comment>
<keyword evidence="3" id="KW-0675">Receptor</keyword>
<comment type="subcellular location">
    <subcellularLocation>
        <location evidence="1">Membrane</location>
        <topology evidence="1">Multi-pass membrane protein</topology>
    </subcellularLocation>
</comment>
<comment type="similarity">
    <text evidence="1">Belongs to the DP1 family.</text>
</comment>
<evidence type="ECO:0000313" key="4">
    <source>
        <dbReference type="Proteomes" id="UP000078576"/>
    </source>
</evidence>
<dbReference type="Pfam" id="PF03134">
    <property type="entry name" value="TB2_DP1_HVA22"/>
    <property type="match status" value="1"/>
</dbReference>
<dbReference type="Proteomes" id="UP000078576">
    <property type="component" value="Unassembled WGS sequence"/>
</dbReference>
<keyword evidence="4" id="KW-1185">Reference proteome</keyword>
<protein>
    <recommendedName>
        <fullName evidence="1">Protein YOP1</fullName>
    </recommendedName>
</protein>
<feature type="transmembrane region" description="Helical" evidence="1">
    <location>
        <begin position="71"/>
        <end position="92"/>
    </location>
</feature>
<sequence length="383" mass="40434">MFDIFANLLSSIASTLFPLFASYKALKTSDPAQLTPWLMYWVVLACALLVESWTEWFLVWIPLYPYLRLLFLLYLVLPQTQGACIIYTTYIYPYLEENEAQIEDLIATTHDNMKSAGMAYLKRAIEMLRTQVLGMPPDPNAQRSDNSSAVPASQRPRSYTQSLLERFQLPQARWPGSAGATGQDFYKFLSSAMTAAASAVSDKAAGADAAGAASAAASASAGPAVGAFPVGDLSASGTLVPPNIRDDADKMSFLAAQRERLNLVLGALDREAAQLRSGAATPAAPAAAAGHVSELNLDGFQAQGDRPATSHSGVSTGGLSKSRSEVDFEKIDAESGAEDNSAQDAESARATPAASGSGGGGSWLPWGWSASSSSTDVGKNKSE</sequence>
<dbReference type="InterPro" id="IPR004345">
    <property type="entry name" value="TB2_DP1_HVA22"/>
</dbReference>
<feature type="compositionally biased region" description="Polar residues" evidence="2">
    <location>
        <begin position="141"/>
        <end position="155"/>
    </location>
</feature>
<accession>A0A194UPI7</accession>
<dbReference type="AlphaFoldDB" id="A0A194UPI7"/>
<feature type="compositionally biased region" description="Polar residues" evidence="2">
    <location>
        <begin position="309"/>
        <end position="321"/>
    </location>
</feature>
<proteinExistence type="inferred from homology"/>
<evidence type="ECO:0000256" key="2">
    <source>
        <dbReference type="SAM" id="MobiDB-lite"/>
    </source>
</evidence>
<feature type="compositionally biased region" description="Basic and acidic residues" evidence="2">
    <location>
        <begin position="322"/>
        <end position="333"/>
    </location>
</feature>
<dbReference type="GO" id="GO:0016020">
    <property type="term" value="C:membrane"/>
    <property type="evidence" value="ECO:0007669"/>
    <property type="project" value="UniProtKB-SubCell"/>
</dbReference>
<evidence type="ECO:0000256" key="1">
    <source>
        <dbReference type="RuleBase" id="RU362006"/>
    </source>
</evidence>